<dbReference type="InterPro" id="IPR023803">
    <property type="entry name" value="Ribosomal_bS16_dom_sf"/>
</dbReference>
<gene>
    <name evidence="3 4" type="primary">rpsP</name>
    <name evidence="4" type="ORF">COS61_01315</name>
</gene>
<dbReference type="Pfam" id="PF00886">
    <property type="entry name" value="Ribosomal_S16"/>
    <property type="match status" value="1"/>
</dbReference>
<sequence>MLAIKLRRIGKKGQFSYRIVILEKRSKLNGRYVEDIGWLNTANKQFHLKNDRAKYWLKNGAQPTDTVYNLLVKTGVISGSKRPKHKVKKVEHESN</sequence>
<dbReference type="HAMAP" id="MF_00385">
    <property type="entry name" value="Ribosomal_bS16"/>
    <property type="match status" value="1"/>
</dbReference>
<dbReference type="GO" id="GO:0015935">
    <property type="term" value="C:small ribosomal subunit"/>
    <property type="evidence" value="ECO:0007669"/>
    <property type="project" value="TreeGrafter"/>
</dbReference>
<reference evidence="5" key="1">
    <citation type="submission" date="2017-09" db="EMBL/GenBank/DDBJ databases">
        <title>Depth-based differentiation of microbial function through sediment-hosted aquifers and enrichment of novel symbionts in the deep terrestrial subsurface.</title>
        <authorList>
            <person name="Probst A.J."/>
            <person name="Ladd B."/>
            <person name="Jarett J.K."/>
            <person name="Geller-Mcgrath D.E."/>
            <person name="Sieber C.M.K."/>
            <person name="Emerson J.B."/>
            <person name="Anantharaman K."/>
            <person name="Thomas B.C."/>
            <person name="Malmstrom R."/>
            <person name="Stieglmeier M."/>
            <person name="Klingl A."/>
            <person name="Woyke T."/>
            <person name="Ryan C.M."/>
            <person name="Banfield J.F."/>
        </authorList>
    </citation>
    <scope>NUCLEOTIDE SEQUENCE [LARGE SCALE GENOMIC DNA]</scope>
</reference>
<dbReference type="AlphaFoldDB" id="A0A2M7B5Q0"/>
<dbReference type="GO" id="GO:0003735">
    <property type="term" value="F:structural constituent of ribosome"/>
    <property type="evidence" value="ECO:0007669"/>
    <property type="project" value="InterPro"/>
</dbReference>
<proteinExistence type="inferred from homology"/>
<keyword evidence="2 3" id="KW-0687">Ribonucleoprotein</keyword>
<dbReference type="EMBL" id="PEVJ01000030">
    <property type="protein sequence ID" value="PIU98451.1"/>
    <property type="molecule type" value="Genomic_DNA"/>
</dbReference>
<dbReference type="GO" id="GO:0005737">
    <property type="term" value="C:cytoplasm"/>
    <property type="evidence" value="ECO:0007669"/>
    <property type="project" value="UniProtKB-ARBA"/>
</dbReference>
<evidence type="ECO:0000313" key="5">
    <source>
        <dbReference type="Proteomes" id="UP000228949"/>
    </source>
</evidence>
<dbReference type="GO" id="GO:0006412">
    <property type="term" value="P:translation"/>
    <property type="evidence" value="ECO:0007669"/>
    <property type="project" value="UniProtKB-UniRule"/>
</dbReference>
<dbReference type="PANTHER" id="PTHR12919:SF20">
    <property type="entry name" value="SMALL RIBOSOMAL SUBUNIT PROTEIN BS16M"/>
    <property type="match status" value="1"/>
</dbReference>
<evidence type="ECO:0000256" key="3">
    <source>
        <dbReference type="HAMAP-Rule" id="MF_00385"/>
    </source>
</evidence>
<comment type="caution">
    <text evidence="4">The sequence shown here is derived from an EMBL/GenBank/DDBJ whole genome shotgun (WGS) entry which is preliminary data.</text>
</comment>
<evidence type="ECO:0000256" key="1">
    <source>
        <dbReference type="ARBA" id="ARBA00022980"/>
    </source>
</evidence>
<protein>
    <recommendedName>
        <fullName evidence="3">Small ribosomal subunit protein bS16</fullName>
    </recommendedName>
</protein>
<dbReference type="NCBIfam" id="TIGR00002">
    <property type="entry name" value="S16"/>
    <property type="match status" value="1"/>
</dbReference>
<keyword evidence="1 3" id="KW-0689">Ribosomal protein</keyword>
<dbReference type="Proteomes" id="UP000228949">
    <property type="component" value="Unassembled WGS sequence"/>
</dbReference>
<dbReference type="SUPFAM" id="SSF54565">
    <property type="entry name" value="Ribosomal protein S16"/>
    <property type="match status" value="1"/>
</dbReference>
<evidence type="ECO:0000313" key="4">
    <source>
        <dbReference type="EMBL" id="PIU98451.1"/>
    </source>
</evidence>
<dbReference type="InterPro" id="IPR000307">
    <property type="entry name" value="Ribosomal_bS16"/>
</dbReference>
<organism evidence="4 5">
    <name type="scientific">Candidatus Wolfebacteria bacterium CG03_land_8_20_14_0_80_40_12</name>
    <dbReference type="NCBI Taxonomy" id="1975069"/>
    <lineage>
        <taxon>Bacteria</taxon>
        <taxon>Candidatus Wolfeibacteriota</taxon>
    </lineage>
</organism>
<dbReference type="Gene3D" id="3.30.1320.10">
    <property type="match status" value="1"/>
</dbReference>
<comment type="similarity">
    <text evidence="3">Belongs to the bacterial ribosomal protein bS16 family.</text>
</comment>
<name>A0A2M7B5Q0_9BACT</name>
<evidence type="ECO:0000256" key="2">
    <source>
        <dbReference type="ARBA" id="ARBA00023274"/>
    </source>
</evidence>
<accession>A0A2M7B5Q0</accession>
<dbReference type="PANTHER" id="PTHR12919">
    <property type="entry name" value="30S RIBOSOMAL PROTEIN S16"/>
    <property type="match status" value="1"/>
</dbReference>